<gene>
    <name evidence="1" type="ORF">MSG28_011205</name>
</gene>
<keyword evidence="2" id="KW-1185">Reference proteome</keyword>
<organism evidence="1 2">
    <name type="scientific">Choristoneura fumiferana</name>
    <name type="common">Spruce budworm moth</name>
    <name type="synonym">Archips fumiferana</name>
    <dbReference type="NCBI Taxonomy" id="7141"/>
    <lineage>
        <taxon>Eukaryota</taxon>
        <taxon>Metazoa</taxon>
        <taxon>Ecdysozoa</taxon>
        <taxon>Arthropoda</taxon>
        <taxon>Hexapoda</taxon>
        <taxon>Insecta</taxon>
        <taxon>Pterygota</taxon>
        <taxon>Neoptera</taxon>
        <taxon>Endopterygota</taxon>
        <taxon>Lepidoptera</taxon>
        <taxon>Glossata</taxon>
        <taxon>Ditrysia</taxon>
        <taxon>Tortricoidea</taxon>
        <taxon>Tortricidae</taxon>
        <taxon>Tortricinae</taxon>
        <taxon>Choristoneura</taxon>
    </lineage>
</organism>
<name>A0ACC0KRT0_CHOFU</name>
<evidence type="ECO:0000313" key="2">
    <source>
        <dbReference type="Proteomes" id="UP001064048"/>
    </source>
</evidence>
<dbReference type="EMBL" id="CM046118">
    <property type="protein sequence ID" value="KAI8438861.1"/>
    <property type="molecule type" value="Genomic_DNA"/>
</dbReference>
<proteinExistence type="predicted"/>
<accession>A0ACC0KRT0</accession>
<sequence length="65" mass="7730">MRPGLRLYGEWNDETSLKSEQYLGTGRNGEHYDPYALYGRLPMPGRGFPPYPMQQQQKMYIEDWD</sequence>
<evidence type="ECO:0000313" key="1">
    <source>
        <dbReference type="EMBL" id="KAI8438861.1"/>
    </source>
</evidence>
<dbReference type="Proteomes" id="UP001064048">
    <property type="component" value="Chromosome 18"/>
</dbReference>
<comment type="caution">
    <text evidence="1">The sequence shown here is derived from an EMBL/GenBank/DDBJ whole genome shotgun (WGS) entry which is preliminary data.</text>
</comment>
<reference evidence="1 2" key="1">
    <citation type="journal article" date="2022" name="Genome Biol. Evol.">
        <title>The Spruce Budworm Genome: Reconstructing the Evolutionary History of Antifreeze Proteins.</title>
        <authorList>
            <person name="Beliveau C."/>
            <person name="Gagne P."/>
            <person name="Picq S."/>
            <person name="Vernygora O."/>
            <person name="Keeling C.I."/>
            <person name="Pinkney K."/>
            <person name="Doucet D."/>
            <person name="Wen F."/>
            <person name="Johnston J.S."/>
            <person name="Maaroufi H."/>
            <person name="Boyle B."/>
            <person name="Laroche J."/>
            <person name="Dewar K."/>
            <person name="Juretic N."/>
            <person name="Blackburn G."/>
            <person name="Nisole A."/>
            <person name="Brunet B."/>
            <person name="Brandao M."/>
            <person name="Lumley L."/>
            <person name="Duan J."/>
            <person name="Quan G."/>
            <person name="Lucarotti C.J."/>
            <person name="Roe A.D."/>
            <person name="Sperling F.A.H."/>
            <person name="Levesque R.C."/>
            <person name="Cusson M."/>
        </authorList>
    </citation>
    <scope>NUCLEOTIDE SEQUENCE [LARGE SCALE GENOMIC DNA]</scope>
    <source>
        <strain evidence="1">Glfc:IPQL:Cfum</strain>
    </source>
</reference>
<protein>
    <submittedName>
        <fullName evidence="1">Uncharacterized protein</fullName>
    </submittedName>
</protein>